<feature type="domain" description="VOC" evidence="2">
    <location>
        <begin position="4"/>
        <end position="122"/>
    </location>
</feature>
<dbReference type="GO" id="GO:0004462">
    <property type="term" value="F:lactoylglutathione lyase activity"/>
    <property type="evidence" value="ECO:0007669"/>
    <property type="project" value="InterPro"/>
</dbReference>
<keyword evidence="1" id="KW-0479">Metal-binding</keyword>
<evidence type="ECO:0000259" key="2">
    <source>
        <dbReference type="PROSITE" id="PS51819"/>
    </source>
</evidence>
<dbReference type="EMBL" id="SIRE01000011">
    <property type="protein sequence ID" value="TBL77865.1"/>
    <property type="molecule type" value="Genomic_DNA"/>
</dbReference>
<dbReference type="RefSeq" id="WP_131014595.1">
    <property type="nucleotide sequence ID" value="NZ_SIRE01000011.1"/>
</dbReference>
<dbReference type="InterPro" id="IPR018146">
    <property type="entry name" value="Glyoxalase_1_CS"/>
</dbReference>
<proteinExistence type="predicted"/>
<protein>
    <submittedName>
        <fullName evidence="3">Glyoxalase</fullName>
    </submittedName>
</protein>
<dbReference type="AlphaFoldDB" id="A0A4Q9DSJ9"/>
<dbReference type="GO" id="GO:0046872">
    <property type="term" value="F:metal ion binding"/>
    <property type="evidence" value="ECO:0007669"/>
    <property type="project" value="UniProtKB-KW"/>
</dbReference>
<dbReference type="PANTHER" id="PTHR46142:SF3">
    <property type="entry name" value="F18B13.24 PROTEIN"/>
    <property type="match status" value="1"/>
</dbReference>
<evidence type="ECO:0000313" key="3">
    <source>
        <dbReference type="EMBL" id="TBL77865.1"/>
    </source>
</evidence>
<dbReference type="OrthoDB" id="9800322at2"/>
<evidence type="ECO:0000313" key="4">
    <source>
        <dbReference type="Proteomes" id="UP000293142"/>
    </source>
</evidence>
<reference evidence="3 4" key="1">
    <citation type="submission" date="2019-02" db="EMBL/GenBank/DDBJ databases">
        <title>Paenibacillus sp. nov., isolated from surface-sterilized tissue of Thalictrum simplex L.</title>
        <authorList>
            <person name="Tuo L."/>
        </authorList>
    </citation>
    <scope>NUCLEOTIDE SEQUENCE [LARGE SCALE GENOMIC DNA]</scope>
    <source>
        <strain evidence="3 4">N2SHLJ1</strain>
    </source>
</reference>
<dbReference type="PANTHER" id="PTHR46142">
    <property type="match status" value="1"/>
</dbReference>
<dbReference type="Proteomes" id="UP000293142">
    <property type="component" value="Unassembled WGS sequence"/>
</dbReference>
<dbReference type="InterPro" id="IPR004360">
    <property type="entry name" value="Glyas_Fos-R_dOase_dom"/>
</dbReference>
<dbReference type="SUPFAM" id="SSF54593">
    <property type="entry name" value="Glyoxalase/Bleomycin resistance protein/Dihydroxybiphenyl dioxygenase"/>
    <property type="match status" value="1"/>
</dbReference>
<dbReference type="InterPro" id="IPR037523">
    <property type="entry name" value="VOC_core"/>
</dbReference>
<gene>
    <name evidence="3" type="ORF">EYB31_17170</name>
</gene>
<sequence length="124" mass="13993">MYEGIQHVSLAVTDLGQAKVFYGGVLGFKETPRPAFQSKGAWYDIGGTQLHLIENNGRTLRGTDIIDDKDGHFAVRVTRMRDVLDMLNKALVPYVDRPQNLTMWHQVYVTDPDGNVIEFNAARE</sequence>
<evidence type="ECO:0000256" key="1">
    <source>
        <dbReference type="ARBA" id="ARBA00022723"/>
    </source>
</evidence>
<dbReference type="Gene3D" id="3.10.180.10">
    <property type="entry name" value="2,3-Dihydroxybiphenyl 1,2-Dioxygenase, domain 1"/>
    <property type="match status" value="1"/>
</dbReference>
<keyword evidence="4" id="KW-1185">Reference proteome</keyword>
<dbReference type="InterPro" id="IPR029068">
    <property type="entry name" value="Glyas_Bleomycin-R_OHBP_Dase"/>
</dbReference>
<comment type="caution">
    <text evidence="3">The sequence shown here is derived from an EMBL/GenBank/DDBJ whole genome shotgun (WGS) entry which is preliminary data.</text>
</comment>
<dbReference type="PROSITE" id="PS00934">
    <property type="entry name" value="GLYOXALASE_I_1"/>
    <property type="match status" value="1"/>
</dbReference>
<name>A0A4Q9DSJ9_9BACL</name>
<accession>A0A4Q9DSJ9</accession>
<dbReference type="PROSITE" id="PS51819">
    <property type="entry name" value="VOC"/>
    <property type="match status" value="1"/>
</dbReference>
<dbReference type="Pfam" id="PF00903">
    <property type="entry name" value="Glyoxalase"/>
    <property type="match status" value="1"/>
</dbReference>
<organism evidence="3 4">
    <name type="scientific">Paenibacillus thalictri</name>
    <dbReference type="NCBI Taxonomy" id="2527873"/>
    <lineage>
        <taxon>Bacteria</taxon>
        <taxon>Bacillati</taxon>
        <taxon>Bacillota</taxon>
        <taxon>Bacilli</taxon>
        <taxon>Bacillales</taxon>
        <taxon>Paenibacillaceae</taxon>
        <taxon>Paenibacillus</taxon>
    </lineage>
</organism>